<name>A0A4Y2K524_ARAVE</name>
<dbReference type="EMBL" id="BGPR01004136">
    <property type="protein sequence ID" value="GBM96362.1"/>
    <property type="molecule type" value="Genomic_DNA"/>
</dbReference>
<sequence length="109" mass="12550">MELGICGSFHSKKKRRGFGLSHSLRQWRCDLLSSWPEKEHLSFQTVPTRHYLRVSQGYTYHRLGITGIEPKAASEYKSQLCAHKAIQKSKDLQIDENQNDLVSSRFKGS</sequence>
<protein>
    <submittedName>
        <fullName evidence="1">Uncharacterized protein</fullName>
    </submittedName>
</protein>
<gene>
    <name evidence="1" type="ORF">AVEN_5040_1</name>
</gene>
<comment type="caution">
    <text evidence="1">The sequence shown here is derived from an EMBL/GenBank/DDBJ whole genome shotgun (WGS) entry which is preliminary data.</text>
</comment>
<proteinExistence type="predicted"/>
<dbReference type="Proteomes" id="UP000499080">
    <property type="component" value="Unassembled WGS sequence"/>
</dbReference>
<keyword evidence="2" id="KW-1185">Reference proteome</keyword>
<reference evidence="1 2" key="1">
    <citation type="journal article" date="2019" name="Sci. Rep.">
        <title>Orb-weaving spider Araneus ventricosus genome elucidates the spidroin gene catalogue.</title>
        <authorList>
            <person name="Kono N."/>
            <person name="Nakamura H."/>
            <person name="Ohtoshi R."/>
            <person name="Moran D.A.P."/>
            <person name="Shinohara A."/>
            <person name="Yoshida Y."/>
            <person name="Fujiwara M."/>
            <person name="Mori M."/>
            <person name="Tomita M."/>
            <person name="Arakawa K."/>
        </authorList>
    </citation>
    <scope>NUCLEOTIDE SEQUENCE [LARGE SCALE GENOMIC DNA]</scope>
</reference>
<evidence type="ECO:0000313" key="2">
    <source>
        <dbReference type="Proteomes" id="UP000499080"/>
    </source>
</evidence>
<organism evidence="1 2">
    <name type="scientific">Araneus ventricosus</name>
    <name type="common">Orbweaver spider</name>
    <name type="synonym">Epeira ventricosa</name>
    <dbReference type="NCBI Taxonomy" id="182803"/>
    <lineage>
        <taxon>Eukaryota</taxon>
        <taxon>Metazoa</taxon>
        <taxon>Ecdysozoa</taxon>
        <taxon>Arthropoda</taxon>
        <taxon>Chelicerata</taxon>
        <taxon>Arachnida</taxon>
        <taxon>Araneae</taxon>
        <taxon>Araneomorphae</taxon>
        <taxon>Entelegynae</taxon>
        <taxon>Araneoidea</taxon>
        <taxon>Araneidae</taxon>
        <taxon>Araneus</taxon>
    </lineage>
</organism>
<accession>A0A4Y2K524</accession>
<dbReference type="AlphaFoldDB" id="A0A4Y2K524"/>
<evidence type="ECO:0000313" key="1">
    <source>
        <dbReference type="EMBL" id="GBM96362.1"/>
    </source>
</evidence>